<evidence type="ECO:0000313" key="2">
    <source>
        <dbReference type="Proteomes" id="UP000187203"/>
    </source>
</evidence>
<dbReference type="AlphaFoldDB" id="A0A1R3HC30"/>
<keyword evidence="2" id="KW-1185">Reference proteome</keyword>
<organism evidence="1 2">
    <name type="scientific">Corchorus olitorius</name>
    <dbReference type="NCBI Taxonomy" id="93759"/>
    <lineage>
        <taxon>Eukaryota</taxon>
        <taxon>Viridiplantae</taxon>
        <taxon>Streptophyta</taxon>
        <taxon>Embryophyta</taxon>
        <taxon>Tracheophyta</taxon>
        <taxon>Spermatophyta</taxon>
        <taxon>Magnoliopsida</taxon>
        <taxon>eudicotyledons</taxon>
        <taxon>Gunneridae</taxon>
        <taxon>Pentapetalae</taxon>
        <taxon>rosids</taxon>
        <taxon>malvids</taxon>
        <taxon>Malvales</taxon>
        <taxon>Malvaceae</taxon>
        <taxon>Grewioideae</taxon>
        <taxon>Apeibeae</taxon>
        <taxon>Corchorus</taxon>
    </lineage>
</organism>
<sequence>MSQDRVKNRDKGGLQQFKTRWEHTRRWPFGSKHVEGHLNDTVICIANGPIRIQQLMRMLDEKCLLTEKCLYECILCDVLCCKCI</sequence>
<dbReference type="Proteomes" id="UP000187203">
    <property type="component" value="Unassembled WGS sequence"/>
</dbReference>
<reference evidence="2" key="1">
    <citation type="submission" date="2013-09" db="EMBL/GenBank/DDBJ databases">
        <title>Corchorus olitorius genome sequencing.</title>
        <authorList>
            <person name="Alam M."/>
            <person name="Haque M.S."/>
            <person name="Islam M.S."/>
            <person name="Emdad E.M."/>
            <person name="Islam M.M."/>
            <person name="Ahmed B."/>
            <person name="Halim A."/>
            <person name="Hossen Q.M.M."/>
            <person name="Hossain M.Z."/>
            <person name="Ahmed R."/>
            <person name="Khan M.M."/>
            <person name="Islam R."/>
            <person name="Rashid M.M."/>
            <person name="Khan S.A."/>
            <person name="Rahman M.S."/>
            <person name="Alam M."/>
            <person name="Yahiya A.S."/>
            <person name="Khan M.S."/>
            <person name="Azam M.S."/>
            <person name="Haque T."/>
            <person name="Lashkar M.Z.H."/>
            <person name="Akhand A.I."/>
            <person name="Morshed G."/>
            <person name="Roy S."/>
            <person name="Uddin K.S."/>
            <person name="Rabeya T."/>
            <person name="Hossain A.S."/>
            <person name="Chowdhury A."/>
            <person name="Snigdha A.R."/>
            <person name="Mortoza M.S."/>
            <person name="Matin S.A."/>
            <person name="Hoque S.M.E."/>
            <person name="Islam M.K."/>
            <person name="Roy D.K."/>
            <person name="Haider R."/>
            <person name="Moosa M.M."/>
            <person name="Elias S.M."/>
            <person name="Hasan A.M."/>
            <person name="Jahan S."/>
            <person name="Shafiuddin M."/>
            <person name="Mahmood N."/>
            <person name="Shommy N.S."/>
        </authorList>
    </citation>
    <scope>NUCLEOTIDE SEQUENCE [LARGE SCALE GENOMIC DNA]</scope>
    <source>
        <strain evidence="2">cv. O-4</strain>
    </source>
</reference>
<dbReference type="EMBL" id="AWUE01020511">
    <property type="protein sequence ID" value="OMO67914.1"/>
    <property type="molecule type" value="Genomic_DNA"/>
</dbReference>
<accession>A0A1R3HC30</accession>
<comment type="caution">
    <text evidence="1">The sequence shown here is derived from an EMBL/GenBank/DDBJ whole genome shotgun (WGS) entry which is preliminary data.</text>
</comment>
<evidence type="ECO:0000313" key="1">
    <source>
        <dbReference type="EMBL" id="OMO67914.1"/>
    </source>
</evidence>
<proteinExistence type="predicted"/>
<protein>
    <submittedName>
        <fullName evidence="1">Uncharacterized protein</fullName>
    </submittedName>
</protein>
<name>A0A1R3HC30_9ROSI</name>
<gene>
    <name evidence="1" type="ORF">COLO4_29967</name>
</gene>